<dbReference type="GO" id="GO:0032259">
    <property type="term" value="P:methylation"/>
    <property type="evidence" value="ECO:0007669"/>
    <property type="project" value="UniProtKB-KW"/>
</dbReference>
<dbReference type="EMBL" id="JARJJS010000004">
    <property type="protein sequence ID" value="MDF4026294.1"/>
    <property type="molecule type" value="Genomic_DNA"/>
</dbReference>
<dbReference type="PANTHER" id="PTHR33841">
    <property type="entry name" value="DNA METHYLTRANSFERASE YEEA-RELATED"/>
    <property type="match status" value="1"/>
</dbReference>
<evidence type="ECO:0000256" key="2">
    <source>
        <dbReference type="ARBA" id="ARBA00022603"/>
    </source>
</evidence>
<organism evidence="7 8">
    <name type="scientific">Luteibacter sahnii</name>
    <dbReference type="NCBI Taxonomy" id="3021977"/>
    <lineage>
        <taxon>Bacteria</taxon>
        <taxon>Pseudomonadati</taxon>
        <taxon>Pseudomonadota</taxon>
        <taxon>Gammaproteobacteria</taxon>
        <taxon>Lysobacterales</taxon>
        <taxon>Rhodanobacteraceae</taxon>
        <taxon>Luteibacter</taxon>
    </lineage>
</organism>
<accession>A0ABT6BE73</accession>
<evidence type="ECO:0000313" key="8">
    <source>
        <dbReference type="Proteomes" id="UP001528850"/>
    </source>
</evidence>
<comment type="caution">
    <text evidence="7">The sequence shown here is derived from an EMBL/GenBank/DDBJ whole genome shotgun (WGS) entry which is preliminary data.</text>
</comment>
<keyword evidence="3" id="KW-0808">Transferase</keyword>
<sequence length="1635" mass="180264">MAKKPLHQLAYRAIRIEGGLLPAEELTRLTLLADPKATEQTEAQYRIAKGLKLRDEIARDFKIALTLWKDFQALRQRLDVRAHDVTVREWLLPLLRDVLHFHDAAPCPAIEHAGHHYAVGHAGSDGRVPLVFAGFDRPLDSAAEHFGETNPDTGKTRRRSPFMLAQEALNASDASLWAIVSNGLTLRILRDNVSLTRPAYIEVDLEAMFTEELLADFSAFWLLAHASRFGAAETPPADCPWERWRAAGQQAGVTVRGKLRYQVAEALRALGTGFLSHPGNSALRAALQITQDGYDRQAFFEELLRLVYRLIFLATVEDRRDRGTGERLVFAPDASDEAKARYLSGYSITWLRERAVRHSQHDRHADLWQALSITFGALGVGEPALGLPALGGLFDADQCPRLDAAHLDNRHLLTAVFQLGWFRADGSLSRVNYRDMGPEELGSVYESLLELVPDLQSLASPATARLAFVGDDESDASTKGNKRKLTGSYYTPDSLVQELIKSALEPVIAQTVKANPEQPVQALLALTVCDPACGSGHFLLSAARRLADEVALHRAAAEREGGAPTPADYRHALRDVVSHCIFGVDKNPMAIQLAKTALWLEAYSPDRPLSFVDHHLRVGDALLGVLDPKVLEDGIPDEAYTALSGDDKAVASALKKQNKIDLKSWRQITGGDLLTQAGMAAEAVSVEILDDDTPEHLAAKRKAWTTAQAEAQRSSFARLADTYVAAFLAPKLVSAGDTVPLSGYMWSVLSGQAPKAEVEDAAQALCRQHSVFHWWLAFPQVVAKGGFSVMLGNPPWEQLQLSEEEFFAPRAPSVAALAGDKRKRAIAELERTTPWLWGQFHSAKRQYDAANLYFRASGRFPLTAFGKLNTYALFAETFLQATSAKGRAGFIVPTGIATDDSTKAYFDNIASGGRLANLYDFENSNAVFPAVHRSYKFSLLTLGASPQAEFVCFATQVEHVGDLRRRFTLTPEDFALINPNTRTCPVFRSERDAELTKKLYRAAPVLIAEAATDEDGKLLRPEVNPWGISFSQGIFNMTSDSGLFESTPAAPDQPVRLPLYEAKMIHQFDHRWATYVDAGSGATGQVEPADVCDAQKCDSAFTVRPRYWVDERETLTRIARVPTRVARAWVALHAARDVGDPAVPDAALVDLLLALARWVAGEIFHRIAGQAPIAVGWTPAQAHPHIAPTEVQLKASFPRLYDVLRGEGLTTKKALVEFPKWATQNQDARLDDDELTTLAETLRTSALAESLRMMLDCWMDSRSPRWLMGWRRNARSTDERTTIATVMPRSAQGDSVFLFSFPNTATGPACAAFVAGLNSLPFDFVARQKVGGINYSFYFMKQLPVLQPDRYTDADLDFIVPRILELTYTANDLKAWGQNLAAYDPRPASEQGKPFAWNPERRAQLRAELDAYYARLYGLNRDELRYILDPKDVMGADYPSETFRVLKEGEIKTYGEYRTRRLVLEAWDQQASILAAVQPVFISYSEHGMIRSAEEGRLAGLVTALVAERTERSSLADLQSAVAVLTAAAHYLDAVDGPRFDALRDSLGIADVTPLLSRILPIVQRLVSADVLVRSTQGSEAFFARGIGAPPADVIQLPEHPDAARLLWLAESRRKTLEADKSGAVPASPKATGTQ</sequence>
<dbReference type="PANTHER" id="PTHR33841:SF1">
    <property type="entry name" value="DNA METHYLTRANSFERASE A"/>
    <property type="match status" value="1"/>
</dbReference>
<keyword evidence="4" id="KW-0949">S-adenosyl-L-methionine</keyword>
<feature type="domain" description="Type II methyltransferase M.TaqI-like" evidence="6">
    <location>
        <begin position="579"/>
        <end position="804"/>
    </location>
</feature>
<dbReference type="PRINTS" id="PR00507">
    <property type="entry name" value="N12N6MTFRASE"/>
</dbReference>
<dbReference type="InterPro" id="IPR011639">
    <property type="entry name" value="MethylTrfase_TaqI-like_dom"/>
</dbReference>
<gene>
    <name evidence="7" type="ORF">P3W24_15075</name>
</gene>
<dbReference type="InterPro" id="IPR029063">
    <property type="entry name" value="SAM-dependent_MTases_sf"/>
</dbReference>
<comment type="catalytic activity">
    <reaction evidence="5">
        <text>a 2'-deoxyadenosine in DNA + S-adenosyl-L-methionine = an N(6)-methyl-2'-deoxyadenosine in DNA + S-adenosyl-L-homocysteine + H(+)</text>
        <dbReference type="Rhea" id="RHEA:15197"/>
        <dbReference type="Rhea" id="RHEA-COMP:12418"/>
        <dbReference type="Rhea" id="RHEA-COMP:12419"/>
        <dbReference type="ChEBI" id="CHEBI:15378"/>
        <dbReference type="ChEBI" id="CHEBI:57856"/>
        <dbReference type="ChEBI" id="CHEBI:59789"/>
        <dbReference type="ChEBI" id="CHEBI:90615"/>
        <dbReference type="ChEBI" id="CHEBI:90616"/>
        <dbReference type="EC" id="2.1.1.72"/>
    </reaction>
</comment>
<evidence type="ECO:0000259" key="6">
    <source>
        <dbReference type="Pfam" id="PF07669"/>
    </source>
</evidence>
<proteinExistence type="predicted"/>
<keyword evidence="8" id="KW-1185">Reference proteome</keyword>
<evidence type="ECO:0000256" key="3">
    <source>
        <dbReference type="ARBA" id="ARBA00022679"/>
    </source>
</evidence>
<dbReference type="SUPFAM" id="SSF53335">
    <property type="entry name" value="S-adenosyl-L-methionine-dependent methyltransferases"/>
    <property type="match status" value="1"/>
</dbReference>
<dbReference type="EC" id="2.1.1.72" evidence="1"/>
<protein>
    <recommendedName>
        <fullName evidence="1">site-specific DNA-methyltransferase (adenine-specific)</fullName>
        <ecNumber evidence="1">2.1.1.72</ecNumber>
    </recommendedName>
</protein>
<dbReference type="Pfam" id="PF07669">
    <property type="entry name" value="Eco57I"/>
    <property type="match status" value="1"/>
</dbReference>
<reference evidence="7 8" key="1">
    <citation type="journal article" date="2024" name="Curr. Microbiol.">
        <title>Luteibacter sahnii sp. nov., A Novel Yellow-Colored Xanthomonadin Pigment Producing Probiotic Bacterium from Healthy Rice Seed Microbiome.</title>
        <authorList>
            <person name="Jaiswal G."/>
            <person name="Rana R."/>
            <person name="Nayak P.K."/>
            <person name="Chouhan R."/>
            <person name="Gandhi S.G."/>
            <person name="Patel H.K."/>
            <person name="Patil P.B."/>
        </authorList>
    </citation>
    <scope>NUCLEOTIDE SEQUENCE [LARGE SCALE GENOMIC DNA]</scope>
    <source>
        <strain evidence="7 8">PPL201</strain>
    </source>
</reference>
<evidence type="ECO:0000256" key="4">
    <source>
        <dbReference type="ARBA" id="ARBA00022691"/>
    </source>
</evidence>
<evidence type="ECO:0000256" key="5">
    <source>
        <dbReference type="ARBA" id="ARBA00047942"/>
    </source>
</evidence>
<keyword evidence="2 7" id="KW-0489">Methyltransferase</keyword>
<dbReference type="GO" id="GO:0008168">
    <property type="term" value="F:methyltransferase activity"/>
    <property type="evidence" value="ECO:0007669"/>
    <property type="project" value="UniProtKB-KW"/>
</dbReference>
<dbReference type="InterPro" id="IPR050953">
    <property type="entry name" value="N4_N6_ade-DNA_methylase"/>
</dbReference>
<evidence type="ECO:0000313" key="7">
    <source>
        <dbReference type="EMBL" id="MDF4026294.1"/>
    </source>
</evidence>
<dbReference type="RefSeq" id="WP_320551396.1">
    <property type="nucleotide sequence ID" value="NZ_JAQLOK010000003.1"/>
</dbReference>
<name>A0ABT6BE73_9GAMM</name>
<dbReference type="Gene3D" id="3.40.50.150">
    <property type="entry name" value="Vaccinia Virus protein VP39"/>
    <property type="match status" value="1"/>
</dbReference>
<evidence type="ECO:0000256" key="1">
    <source>
        <dbReference type="ARBA" id="ARBA00011900"/>
    </source>
</evidence>
<dbReference type="Proteomes" id="UP001528850">
    <property type="component" value="Unassembled WGS sequence"/>
</dbReference>